<dbReference type="Proteomes" id="UP000189670">
    <property type="component" value="Unassembled WGS sequence"/>
</dbReference>
<organism evidence="5 6">
    <name type="scientific">Candidatus Magnetoglobus multicellularis str. Araruama</name>
    <dbReference type="NCBI Taxonomy" id="890399"/>
    <lineage>
        <taxon>Bacteria</taxon>
        <taxon>Pseudomonadati</taxon>
        <taxon>Thermodesulfobacteriota</taxon>
        <taxon>Desulfobacteria</taxon>
        <taxon>Desulfobacterales</taxon>
        <taxon>Desulfobacteraceae</taxon>
        <taxon>Candidatus Magnetoglobus</taxon>
    </lineage>
</organism>
<keyword evidence="2" id="KW-0902">Two-component regulatory system</keyword>
<dbReference type="PANTHER" id="PTHR44591:SF14">
    <property type="entry name" value="PROTEIN PILG"/>
    <property type="match status" value="1"/>
</dbReference>
<dbReference type="Pfam" id="PF00072">
    <property type="entry name" value="Response_reg"/>
    <property type="match status" value="1"/>
</dbReference>
<feature type="domain" description="Response regulatory" evidence="4">
    <location>
        <begin position="5"/>
        <end position="119"/>
    </location>
</feature>
<evidence type="ECO:0000256" key="2">
    <source>
        <dbReference type="ARBA" id="ARBA00023012"/>
    </source>
</evidence>
<accession>A0A1V1PF33</accession>
<proteinExistence type="predicted"/>
<dbReference type="InterPro" id="IPR001789">
    <property type="entry name" value="Sig_transdc_resp-reg_receiver"/>
</dbReference>
<gene>
    <name evidence="5" type="ORF">OMM_06964</name>
</gene>
<dbReference type="SMART" id="SM00448">
    <property type="entry name" value="REC"/>
    <property type="match status" value="1"/>
</dbReference>
<evidence type="ECO:0000256" key="3">
    <source>
        <dbReference type="PROSITE-ProRule" id="PRU00169"/>
    </source>
</evidence>
<reference evidence="6" key="1">
    <citation type="submission" date="2012-11" db="EMBL/GenBank/DDBJ databases">
        <authorList>
            <person name="Lucero-Rivera Y.E."/>
            <person name="Tovar-Ramirez D."/>
        </authorList>
    </citation>
    <scope>NUCLEOTIDE SEQUENCE [LARGE SCALE GENOMIC DNA]</scope>
    <source>
        <strain evidence="6">Araruama</strain>
    </source>
</reference>
<dbReference type="CDD" id="cd17536">
    <property type="entry name" value="REC_YesN-like"/>
    <property type="match status" value="1"/>
</dbReference>
<dbReference type="InterPro" id="IPR050595">
    <property type="entry name" value="Bact_response_regulator"/>
</dbReference>
<dbReference type="SUPFAM" id="SSF52172">
    <property type="entry name" value="CheY-like"/>
    <property type="match status" value="1"/>
</dbReference>
<dbReference type="Gene3D" id="3.40.50.2300">
    <property type="match status" value="1"/>
</dbReference>
<dbReference type="AlphaFoldDB" id="A0A1V1PF33"/>
<evidence type="ECO:0000313" key="5">
    <source>
        <dbReference type="EMBL" id="ETR73394.1"/>
    </source>
</evidence>
<comment type="caution">
    <text evidence="5">The sequence shown here is derived from an EMBL/GenBank/DDBJ whole genome shotgun (WGS) entry which is preliminary data.</text>
</comment>
<evidence type="ECO:0000313" key="6">
    <source>
        <dbReference type="Proteomes" id="UP000189670"/>
    </source>
</evidence>
<evidence type="ECO:0000256" key="1">
    <source>
        <dbReference type="ARBA" id="ARBA00022553"/>
    </source>
</evidence>
<dbReference type="InterPro" id="IPR011006">
    <property type="entry name" value="CheY-like_superfamily"/>
</dbReference>
<name>A0A1V1PF33_9BACT</name>
<dbReference type="EMBL" id="ATBP01000064">
    <property type="protein sequence ID" value="ETR73394.1"/>
    <property type="molecule type" value="Genomic_DNA"/>
</dbReference>
<sequence>MKEMKVLLVDDEKEFVKSLSERMQIRDVQSKVAYGGDEALQTMNEELPDVMVLDLKMPGMDGMELLRRTKKAFPGVQIVMLTGHGSKQDEQEARRLGAFEYLRKPVSITDLMKTVSAAYKSKFEDAMTAATFAEAGDFETARSFNKSK</sequence>
<evidence type="ECO:0000259" key="4">
    <source>
        <dbReference type="PROSITE" id="PS50110"/>
    </source>
</evidence>
<feature type="modified residue" description="4-aspartylphosphate" evidence="3">
    <location>
        <position position="54"/>
    </location>
</feature>
<dbReference type="GO" id="GO:0000160">
    <property type="term" value="P:phosphorelay signal transduction system"/>
    <property type="evidence" value="ECO:0007669"/>
    <property type="project" value="UniProtKB-KW"/>
</dbReference>
<dbReference type="PANTHER" id="PTHR44591">
    <property type="entry name" value="STRESS RESPONSE REGULATOR PROTEIN 1"/>
    <property type="match status" value="1"/>
</dbReference>
<protein>
    <submittedName>
        <fullName evidence="5">Response regulator receiver protein</fullName>
    </submittedName>
</protein>
<keyword evidence="1 3" id="KW-0597">Phosphoprotein</keyword>
<dbReference type="PROSITE" id="PS50110">
    <property type="entry name" value="RESPONSE_REGULATORY"/>
    <property type="match status" value="1"/>
</dbReference>